<gene>
    <name evidence="2" type="ORF">HYH02_012226</name>
</gene>
<accession>A0A835W0C1</accession>
<keyword evidence="3" id="KW-1185">Reference proteome</keyword>
<evidence type="ECO:0000256" key="1">
    <source>
        <dbReference type="SAM" id="MobiDB-lite"/>
    </source>
</evidence>
<comment type="caution">
    <text evidence="2">The sequence shown here is derived from an EMBL/GenBank/DDBJ whole genome shotgun (WGS) entry which is preliminary data.</text>
</comment>
<organism evidence="2 3">
    <name type="scientific">Chlamydomonas schloesseri</name>
    <dbReference type="NCBI Taxonomy" id="2026947"/>
    <lineage>
        <taxon>Eukaryota</taxon>
        <taxon>Viridiplantae</taxon>
        <taxon>Chlorophyta</taxon>
        <taxon>core chlorophytes</taxon>
        <taxon>Chlorophyceae</taxon>
        <taxon>CS clade</taxon>
        <taxon>Chlamydomonadales</taxon>
        <taxon>Chlamydomonadaceae</taxon>
        <taxon>Chlamydomonas</taxon>
    </lineage>
</organism>
<dbReference type="EMBL" id="JAEHOD010000056">
    <property type="protein sequence ID" value="KAG2434560.1"/>
    <property type="molecule type" value="Genomic_DNA"/>
</dbReference>
<dbReference type="Proteomes" id="UP000613740">
    <property type="component" value="Unassembled WGS sequence"/>
</dbReference>
<sequence length="824" mass="85000">MASPYDAHGRTSQGTRPSLGLLDVLSQLAICAVDRILCSGVPRQWAGARLACKELRDFVDSNIGSARLDLCWETAAVQPEVRKASPLARFKRCSSLTVRLLPAGWDPEGSPLVELYENAPHPALLAALCVAGVGADVAGGIRELCLVGLDLPTISSAALVLGGVLRGVRKLELDTFPRCAGGFEDMHAIHTSLRLAFPALEELCLPGKCCLRGLEAFAGSALHTVGASTADPGPLRLCHARSLCALPGLRHLDLLCSFSESPNCMDDDDDDDEYDVEEQWDMGGSAADEVLLAREAELPPGDQGDEEALGGLKPEHLATVLALRWLLASAPPALENMRLGEGLREVRLAGGRLASVDIRTETLYSFGIAQVAAALLPRLVSTGQRLPLLKVSTLTGTPDCVTQLLQPHTPLARLLAWTDRVELGELELGARDGYTTAAPQSAADVAAPLQAVVRAIGGLPARLRVRGATGWGCDLRLRVQQEGQRGVIAAHGGSVRGRYAAGRAAASAGAGPHASSTAAPALPALVVEEVTAADVLERAAAHMWAEAAAEGLVARAEEAEARRLAATRLAATAAAPPAAGNARARPMPATGVKMHLLLRGPFVRQLTCGPGAGVGAGLLLSWLDSLMQPPPPPAGQQGTAAAGGAAAGSATAAVAGVWTRHAGCQVARCGPGTATAVVQLVRGPLAALRLARAATAAAGQVPGCLEVSAVRENVGWSEFIMRVLQALWDGRQRHPAASGVAAAMAAAAPGNGQVQGDGAGRPCAPHTAPSAGQAGAELGRAQGELLAAGALEGVEADLELLQRLLLLAEQSHQGVEQKRVGSTW</sequence>
<name>A0A835W0C1_9CHLO</name>
<dbReference type="AlphaFoldDB" id="A0A835W0C1"/>
<evidence type="ECO:0000313" key="3">
    <source>
        <dbReference type="Proteomes" id="UP000613740"/>
    </source>
</evidence>
<evidence type="ECO:0000313" key="2">
    <source>
        <dbReference type="EMBL" id="KAG2434560.1"/>
    </source>
</evidence>
<feature type="region of interest" description="Disordered" evidence="1">
    <location>
        <begin position="752"/>
        <end position="773"/>
    </location>
</feature>
<proteinExistence type="predicted"/>
<protein>
    <submittedName>
        <fullName evidence="2">Uncharacterized protein</fullName>
    </submittedName>
</protein>
<dbReference type="OrthoDB" id="559197at2759"/>
<reference evidence="2" key="1">
    <citation type="journal article" date="2020" name="bioRxiv">
        <title>Comparative genomics of Chlamydomonas.</title>
        <authorList>
            <person name="Craig R.J."/>
            <person name="Hasan A.R."/>
            <person name="Ness R.W."/>
            <person name="Keightley P.D."/>
        </authorList>
    </citation>
    <scope>NUCLEOTIDE SEQUENCE</scope>
    <source>
        <strain evidence="2">CCAP 11/173</strain>
    </source>
</reference>